<reference evidence="1" key="1">
    <citation type="submission" date="2018-05" db="EMBL/GenBank/DDBJ databases">
        <authorList>
            <person name="Lanie J.A."/>
            <person name="Ng W.-L."/>
            <person name="Kazmierczak K.M."/>
            <person name="Andrzejewski T.M."/>
            <person name="Davidsen T.M."/>
            <person name="Wayne K.J."/>
            <person name="Tettelin H."/>
            <person name="Glass J.I."/>
            <person name="Rusch D."/>
            <person name="Podicherti R."/>
            <person name="Tsui H.-C.T."/>
            <person name="Winkler M.E."/>
        </authorList>
    </citation>
    <scope>NUCLEOTIDE SEQUENCE</scope>
</reference>
<accession>A0A382N8G1</accession>
<evidence type="ECO:0000313" key="1">
    <source>
        <dbReference type="EMBL" id="SVC56838.1"/>
    </source>
</evidence>
<protein>
    <submittedName>
        <fullName evidence="1">Uncharacterized protein</fullName>
    </submittedName>
</protein>
<dbReference type="AlphaFoldDB" id="A0A382N8G1"/>
<name>A0A382N8G1_9ZZZZ</name>
<dbReference type="EMBL" id="UINC01098371">
    <property type="protein sequence ID" value="SVC56838.1"/>
    <property type="molecule type" value="Genomic_DNA"/>
</dbReference>
<organism evidence="1">
    <name type="scientific">marine metagenome</name>
    <dbReference type="NCBI Taxonomy" id="408172"/>
    <lineage>
        <taxon>unclassified sequences</taxon>
        <taxon>metagenomes</taxon>
        <taxon>ecological metagenomes</taxon>
    </lineage>
</organism>
<gene>
    <name evidence="1" type="ORF">METZ01_LOCUS309692</name>
</gene>
<proteinExistence type="predicted"/>
<sequence>MLERGEGKTLRPEKSTRQRRMTYGLYFNELIVSGQIKRFDKDLKRVHDIGSAEILRQGKKRDKDSP</sequence>